<dbReference type="PANTHER" id="PTHR35169:SF1">
    <property type="entry name" value="PROLYL 4-HYDROXYLASE ALPHA SUBUNIT FE(2+) 2OG DIOXYGENASE DOMAIN-CONTAINING PROTEIN"/>
    <property type="match status" value="1"/>
</dbReference>
<feature type="compositionally biased region" description="Low complexity" evidence="1">
    <location>
        <begin position="537"/>
        <end position="550"/>
    </location>
</feature>
<dbReference type="EMBL" id="FN649759">
    <property type="protein sequence ID" value="CBN75501.1"/>
    <property type="molecule type" value="Genomic_DNA"/>
</dbReference>
<feature type="compositionally biased region" description="Low complexity" evidence="1">
    <location>
        <begin position="50"/>
        <end position="59"/>
    </location>
</feature>
<evidence type="ECO:0000313" key="3">
    <source>
        <dbReference type="EMBL" id="CBN75501.1"/>
    </source>
</evidence>
<dbReference type="eggNOG" id="KOG4443">
    <property type="taxonomic scope" value="Eukaryota"/>
</dbReference>
<protein>
    <recommendedName>
        <fullName evidence="2">SET domain-containing protein</fullName>
    </recommendedName>
</protein>
<dbReference type="Pfam" id="PF00856">
    <property type="entry name" value="SET"/>
    <property type="match status" value="1"/>
</dbReference>
<sequence length="765" mass="81452">MFPAGLHVVDGAAAAATVDGSTLREAILRSSGLSGEHPLPQALVDAMTDTHTTTPTNTTNKKPSSGADVPGDFMPNLWLVLQSPTNLPPAEGEGLPDWLALSMMEALDACESVPPAIVSCVPPPPPSPAPASSPSSSSPPPVLSFDAALLDMPLADLWRREARRHFAENGLSEPLKVHGTEWSPSSRGVNVAMNLELDGSWVPSSNDPGGERWDTSKLVVLDGLVDEDLCRELLDLVTEPGWATKPPPVPATPGTTAAALSLDQPTSGNEGTPVRERPPPSKWERGLTDVDEEEEEEEGGGRGAGPGSWGLTEEAMEWLCRDGKHPAIVELQSRLCKLYPDFEISHMPEAVMGPSTARMVANAPVYGDRFSWHVDADPAAFPPSPWRDHFGTYTNREPGMPLFATLLIYLDADWRREWDAETLFLDPPTGTGVFVRPRAGRVIVMDQDVTHRISTPSQMAKRPRYSLVLKLIFFSKQHGRYDNRSSSSPFPGTTQTTSGTTPGSAAAPHGAPGVSHAPAEPCISSLSALRPMKENSQRGGRVRFGSSSESSSERARPSGRSSSPDSTPPAAVPVPPPPFQDDATGAAGGLEPLDAESPLVEVRPVGAKGKGLFSTRPIAKGVPVAFYSGEVLTAEQLDDRYPGFEGSDYVMQLGPDRYLDARDPEKSSIARYANHSGRPNLVVEIRPVDGNGAAAVAATASSGFPNGEGVALTTLRDVVGGEELTFDYGEEFFDGDDDEGSVIEDGLDMQQLLGGIDWGSNTLSM</sequence>
<feature type="region of interest" description="Disordered" evidence="1">
    <location>
        <begin position="50"/>
        <end position="69"/>
    </location>
</feature>
<feature type="compositionally biased region" description="Pro residues" evidence="1">
    <location>
        <begin position="566"/>
        <end position="579"/>
    </location>
</feature>
<dbReference type="AlphaFoldDB" id="D8LCV9"/>
<dbReference type="InterPro" id="IPR046341">
    <property type="entry name" value="SET_dom_sf"/>
</dbReference>
<feature type="compositionally biased region" description="Basic and acidic residues" evidence="1">
    <location>
        <begin position="273"/>
        <end position="288"/>
    </location>
</feature>
<dbReference type="SUPFAM" id="SSF82199">
    <property type="entry name" value="SET domain"/>
    <property type="match status" value="1"/>
</dbReference>
<feature type="domain" description="SET" evidence="2">
    <location>
        <begin position="598"/>
        <end position="729"/>
    </location>
</feature>
<dbReference type="PROSITE" id="PS50280">
    <property type="entry name" value="SET"/>
    <property type="match status" value="1"/>
</dbReference>
<evidence type="ECO:0000313" key="4">
    <source>
        <dbReference type="Proteomes" id="UP000002630"/>
    </source>
</evidence>
<proteinExistence type="predicted"/>
<dbReference type="Gene3D" id="2.60.120.620">
    <property type="entry name" value="q2cbj1_9rhob like domain"/>
    <property type="match status" value="1"/>
</dbReference>
<dbReference type="STRING" id="2880.D8LCV9"/>
<gene>
    <name evidence="3" type="ORF">Esi_0111_0060</name>
</gene>
<organism evidence="3 4">
    <name type="scientific">Ectocarpus siliculosus</name>
    <name type="common">Brown alga</name>
    <name type="synonym">Conferva siliculosa</name>
    <dbReference type="NCBI Taxonomy" id="2880"/>
    <lineage>
        <taxon>Eukaryota</taxon>
        <taxon>Sar</taxon>
        <taxon>Stramenopiles</taxon>
        <taxon>Ochrophyta</taxon>
        <taxon>PX clade</taxon>
        <taxon>Phaeophyceae</taxon>
        <taxon>Ectocarpales</taxon>
        <taxon>Ectocarpaceae</taxon>
        <taxon>Ectocarpus</taxon>
    </lineage>
</organism>
<feature type="region of interest" description="Disordered" evidence="1">
    <location>
        <begin position="241"/>
        <end position="309"/>
    </location>
</feature>
<feature type="compositionally biased region" description="Acidic residues" evidence="1">
    <location>
        <begin position="289"/>
        <end position="298"/>
    </location>
</feature>
<feature type="compositionally biased region" description="Low complexity" evidence="1">
    <location>
        <begin position="485"/>
        <end position="519"/>
    </location>
</feature>
<dbReference type="EMBL" id="FN647801">
    <property type="protein sequence ID" value="CBN75501.1"/>
    <property type="molecule type" value="Genomic_DNA"/>
</dbReference>
<accession>D8LCV9</accession>
<name>D8LCV9_ECTSI</name>
<dbReference type="SMART" id="SM00317">
    <property type="entry name" value="SET"/>
    <property type="match status" value="1"/>
</dbReference>
<evidence type="ECO:0000259" key="2">
    <source>
        <dbReference type="PROSITE" id="PS50280"/>
    </source>
</evidence>
<keyword evidence="4" id="KW-1185">Reference proteome</keyword>
<dbReference type="OrthoDB" id="5952526at2759"/>
<dbReference type="InParanoid" id="D8LCV9"/>
<feature type="region of interest" description="Disordered" evidence="1">
    <location>
        <begin position="121"/>
        <end position="141"/>
    </location>
</feature>
<evidence type="ECO:0000256" key="1">
    <source>
        <dbReference type="SAM" id="MobiDB-lite"/>
    </source>
</evidence>
<reference evidence="3 4" key="1">
    <citation type="journal article" date="2010" name="Nature">
        <title>The Ectocarpus genome and the independent evolution of multicellularity in brown algae.</title>
        <authorList>
            <person name="Cock J.M."/>
            <person name="Sterck L."/>
            <person name="Rouze P."/>
            <person name="Scornet D."/>
            <person name="Allen A.E."/>
            <person name="Amoutzias G."/>
            <person name="Anthouard V."/>
            <person name="Artiguenave F."/>
            <person name="Aury J.M."/>
            <person name="Badger J.H."/>
            <person name="Beszteri B."/>
            <person name="Billiau K."/>
            <person name="Bonnet E."/>
            <person name="Bothwell J.H."/>
            <person name="Bowler C."/>
            <person name="Boyen C."/>
            <person name="Brownlee C."/>
            <person name="Carrano C.J."/>
            <person name="Charrier B."/>
            <person name="Cho G.Y."/>
            <person name="Coelho S.M."/>
            <person name="Collen J."/>
            <person name="Corre E."/>
            <person name="Da Silva C."/>
            <person name="Delage L."/>
            <person name="Delaroque N."/>
            <person name="Dittami S.M."/>
            <person name="Doulbeau S."/>
            <person name="Elias M."/>
            <person name="Farnham G."/>
            <person name="Gachon C.M."/>
            <person name="Gschloessl B."/>
            <person name="Heesch S."/>
            <person name="Jabbari K."/>
            <person name="Jubin C."/>
            <person name="Kawai H."/>
            <person name="Kimura K."/>
            <person name="Kloareg B."/>
            <person name="Kupper F.C."/>
            <person name="Lang D."/>
            <person name="Le Bail A."/>
            <person name="Leblanc C."/>
            <person name="Lerouge P."/>
            <person name="Lohr M."/>
            <person name="Lopez P.J."/>
            <person name="Martens C."/>
            <person name="Maumus F."/>
            <person name="Michel G."/>
            <person name="Miranda-Saavedra D."/>
            <person name="Morales J."/>
            <person name="Moreau H."/>
            <person name="Motomura T."/>
            <person name="Nagasato C."/>
            <person name="Napoli C.A."/>
            <person name="Nelson D.R."/>
            <person name="Nyvall-Collen P."/>
            <person name="Peters A.F."/>
            <person name="Pommier C."/>
            <person name="Potin P."/>
            <person name="Poulain J."/>
            <person name="Quesneville H."/>
            <person name="Read B."/>
            <person name="Rensing S.A."/>
            <person name="Ritter A."/>
            <person name="Rousvoal S."/>
            <person name="Samanta M."/>
            <person name="Samson G."/>
            <person name="Schroeder D.C."/>
            <person name="Segurens B."/>
            <person name="Strittmatter M."/>
            <person name="Tonon T."/>
            <person name="Tregear J.W."/>
            <person name="Valentin K."/>
            <person name="von Dassow P."/>
            <person name="Yamagishi T."/>
            <person name="Van de Peer Y."/>
            <person name="Wincker P."/>
        </authorList>
    </citation>
    <scope>NUCLEOTIDE SEQUENCE [LARGE SCALE GENOMIC DNA]</scope>
    <source>
        <strain evidence="4">Ec32 / CCAP1310/4</strain>
    </source>
</reference>
<dbReference type="InterPro" id="IPR001214">
    <property type="entry name" value="SET_dom"/>
</dbReference>
<dbReference type="PANTHER" id="PTHR35169">
    <property type="entry name" value="FE2OG DIOXYGENASE DOMAIN-CONTAINING PROTEIN"/>
    <property type="match status" value="1"/>
</dbReference>
<dbReference type="Proteomes" id="UP000002630">
    <property type="component" value="Linkage Group LG34"/>
</dbReference>
<feature type="region of interest" description="Disordered" evidence="1">
    <location>
        <begin position="480"/>
        <end position="597"/>
    </location>
</feature>
<dbReference type="Gene3D" id="2.170.270.10">
    <property type="entry name" value="SET domain"/>
    <property type="match status" value="1"/>
</dbReference>